<protein>
    <submittedName>
        <fullName evidence="2">Uncharacterized protein</fullName>
    </submittedName>
</protein>
<dbReference type="EMBL" id="OR343188">
    <property type="protein sequence ID" value="WNL49709.1"/>
    <property type="molecule type" value="Genomic_DNA"/>
</dbReference>
<organism evidence="2">
    <name type="scientific">Marseillevirus sp</name>
    <dbReference type="NCBI Taxonomy" id="2809551"/>
    <lineage>
        <taxon>Viruses</taxon>
        <taxon>Varidnaviria</taxon>
        <taxon>Bamfordvirae</taxon>
        <taxon>Nucleocytoviricota</taxon>
        <taxon>Megaviricetes</taxon>
        <taxon>Pimascovirales</taxon>
        <taxon>Pimascovirales incertae sedis</taxon>
        <taxon>Marseilleviridae</taxon>
        <taxon>Marseillevirus</taxon>
    </lineage>
</organism>
<gene>
    <name evidence="2" type="ORF">MarFTMF_193</name>
</gene>
<proteinExistence type="predicted"/>
<accession>A0AA96IYP0</accession>
<name>A0AA96IYP0_9VIRU</name>
<feature type="transmembrane region" description="Helical" evidence="1">
    <location>
        <begin position="32"/>
        <end position="50"/>
    </location>
</feature>
<keyword evidence="1" id="KW-0812">Transmembrane</keyword>
<evidence type="ECO:0000256" key="1">
    <source>
        <dbReference type="SAM" id="Phobius"/>
    </source>
</evidence>
<reference evidence="2" key="1">
    <citation type="submission" date="2023-07" db="EMBL/GenBank/DDBJ databases">
        <authorList>
            <person name="Xia Y."/>
        </authorList>
    </citation>
    <scope>NUCLEOTIDE SEQUENCE</scope>
    <source>
        <strain evidence="2">F</strain>
    </source>
</reference>
<keyword evidence="1" id="KW-0472">Membrane</keyword>
<sequence>MKEPRYFCKAKNIQRLMSSYSGFHPLTDTNKLNWILLLFIVGMIIWLVFFRKPSAVQYEHKEGYDGKEEYILTELKKAMLLPDKSCLEMTEAEFNDAANNKRIQMAAVPDAGVESVDGKKREGYAYYFPMNQSGGYPLGLYTSLYDYAPRSLSFAGWRFLKTNSPVWVPGRWRLFNGKWWFVMP</sequence>
<keyword evidence="1" id="KW-1133">Transmembrane helix</keyword>
<evidence type="ECO:0000313" key="2">
    <source>
        <dbReference type="EMBL" id="WNL49709.1"/>
    </source>
</evidence>